<dbReference type="InterPro" id="IPR027904">
    <property type="entry name" value="DUF4587"/>
</dbReference>
<dbReference type="PANTHER" id="PTHR28604:SF1">
    <property type="entry name" value="PROLINE-RICH PROTEIN 29"/>
    <property type="match status" value="1"/>
</dbReference>
<name>A0A8B9TAL4_ANAPL</name>
<dbReference type="Pfam" id="PF15248">
    <property type="entry name" value="DUF4587"/>
    <property type="match status" value="1"/>
</dbReference>
<reference evidence="2" key="1">
    <citation type="submission" date="2019-08" db="EMBL/GenBank/DDBJ databases">
        <title>Three high-quality genomes provides insights into domestication of ducks.</title>
        <authorList>
            <person name="Hou Z.C."/>
            <person name="Zhu F."/>
            <person name="Yin Z.T."/>
            <person name="Zhang F."/>
        </authorList>
    </citation>
    <scope>NUCLEOTIDE SEQUENCE [LARGE SCALE GENOMIC DNA]</scope>
</reference>
<sequence length="199" mass="20998">MEVGAAGDPKGVWGDLAARTYIIPHGLPPVPCPHGAVPVSQQPVVILQQLPGTLALPTRAPHLREDLIELMMIQNSQMHQVVMNSLAVSALTSFGFGPSPAAAQPLMVPLQTGEEEEAVVFHHHYVPYAGPTSILTWPVLAGAWGTTGRALPGHSSGGWGVCSATSSSPQRHRDCRSQCPAIIRVLLTCWSSGSELPAP</sequence>
<dbReference type="Ensembl" id="ENSAPLT00020020109.1">
    <property type="protein sequence ID" value="ENSAPLP00020018601.1"/>
    <property type="gene ID" value="ENSAPLG00020013221.1"/>
</dbReference>
<dbReference type="Proteomes" id="UP000694400">
    <property type="component" value="Chromosome 25"/>
</dbReference>
<evidence type="ECO:0000313" key="2">
    <source>
        <dbReference type="Ensembl" id="ENSAPLP00020018601.1"/>
    </source>
</evidence>
<accession>A0A8B9TAL4</accession>
<organism evidence="2 3">
    <name type="scientific">Anas platyrhynchos</name>
    <name type="common">Mallard</name>
    <name type="synonym">Anas boschas</name>
    <dbReference type="NCBI Taxonomy" id="8839"/>
    <lineage>
        <taxon>Eukaryota</taxon>
        <taxon>Metazoa</taxon>
        <taxon>Chordata</taxon>
        <taxon>Craniata</taxon>
        <taxon>Vertebrata</taxon>
        <taxon>Euteleostomi</taxon>
        <taxon>Archelosauria</taxon>
        <taxon>Archosauria</taxon>
        <taxon>Dinosauria</taxon>
        <taxon>Saurischia</taxon>
        <taxon>Theropoda</taxon>
        <taxon>Coelurosauria</taxon>
        <taxon>Aves</taxon>
        <taxon>Neognathae</taxon>
        <taxon>Galloanserae</taxon>
        <taxon>Anseriformes</taxon>
        <taxon>Anatidae</taxon>
        <taxon>Anatinae</taxon>
        <taxon>Anas</taxon>
    </lineage>
</organism>
<dbReference type="InterPro" id="IPR038915">
    <property type="entry name" value="PRR29-like"/>
</dbReference>
<protein>
    <recommendedName>
        <fullName evidence="1">DUF4587 domain-containing protein</fullName>
    </recommendedName>
</protein>
<evidence type="ECO:0000259" key="1">
    <source>
        <dbReference type="Pfam" id="PF15248"/>
    </source>
</evidence>
<feature type="domain" description="DUF4587" evidence="1">
    <location>
        <begin position="61"/>
        <end position="125"/>
    </location>
</feature>
<dbReference type="PANTHER" id="PTHR28604">
    <property type="match status" value="1"/>
</dbReference>
<dbReference type="AlphaFoldDB" id="A0A8B9TAL4"/>
<reference evidence="2" key="3">
    <citation type="submission" date="2025-09" db="UniProtKB">
        <authorList>
            <consortium name="Ensembl"/>
        </authorList>
    </citation>
    <scope>IDENTIFICATION</scope>
</reference>
<evidence type="ECO:0000313" key="3">
    <source>
        <dbReference type="Proteomes" id="UP000694400"/>
    </source>
</evidence>
<proteinExistence type="predicted"/>
<reference evidence="2" key="2">
    <citation type="submission" date="2025-08" db="UniProtKB">
        <authorList>
            <consortium name="Ensembl"/>
        </authorList>
    </citation>
    <scope>IDENTIFICATION</scope>
</reference>